<reference evidence="2 3" key="1">
    <citation type="submission" date="2024-04" db="EMBL/GenBank/DDBJ databases">
        <title>Isolation of an actinomycete strain from pig manure.</title>
        <authorList>
            <person name="Gong T."/>
            <person name="Yu Z."/>
            <person name="An M."/>
            <person name="Wei C."/>
            <person name="Yang W."/>
            <person name="Liu L."/>
        </authorList>
    </citation>
    <scope>NUCLEOTIDE SEQUENCE [LARGE SCALE GENOMIC DNA]</scope>
    <source>
        <strain evidence="2 3">ZF39</strain>
    </source>
</reference>
<evidence type="ECO:0000259" key="1">
    <source>
        <dbReference type="Pfam" id="PF13490"/>
    </source>
</evidence>
<dbReference type="RefSeq" id="WP_425307196.1">
    <property type="nucleotide sequence ID" value="NZ_CP154795.1"/>
</dbReference>
<name>A0ABZ3FLQ4_9ACTN</name>
<dbReference type="InterPro" id="IPR027383">
    <property type="entry name" value="Znf_put"/>
</dbReference>
<organism evidence="2 3">
    <name type="scientific">Ammonicoccus fulvus</name>
    <dbReference type="NCBI Taxonomy" id="3138240"/>
    <lineage>
        <taxon>Bacteria</taxon>
        <taxon>Bacillati</taxon>
        <taxon>Actinomycetota</taxon>
        <taxon>Actinomycetes</taxon>
        <taxon>Propionibacteriales</taxon>
        <taxon>Propionibacteriaceae</taxon>
        <taxon>Ammonicoccus</taxon>
    </lineage>
</organism>
<gene>
    <name evidence="2" type="ORF">AADG42_00065</name>
</gene>
<protein>
    <submittedName>
        <fullName evidence="2">Zf-HC2 domain-containing protein</fullName>
    </submittedName>
</protein>
<evidence type="ECO:0000313" key="2">
    <source>
        <dbReference type="EMBL" id="XAN05763.1"/>
    </source>
</evidence>
<sequence>MSEVRCPEPELWRPALSARLDGEDPGIGADELTHHLAVCLDCADWYARLAGLSDRLTGADSGAPDLTRRLIGLTEAHICGCHRGEACECTDCQCADCTCGHVAEPAQLSPPTKIN</sequence>
<feature type="domain" description="Putative zinc-finger" evidence="1">
    <location>
        <begin position="12"/>
        <end position="43"/>
    </location>
</feature>
<dbReference type="EMBL" id="CP154795">
    <property type="protein sequence ID" value="XAN05763.1"/>
    <property type="molecule type" value="Genomic_DNA"/>
</dbReference>
<accession>A0ABZ3FLQ4</accession>
<proteinExistence type="predicted"/>
<evidence type="ECO:0000313" key="3">
    <source>
        <dbReference type="Proteomes" id="UP001442841"/>
    </source>
</evidence>
<dbReference type="Proteomes" id="UP001442841">
    <property type="component" value="Chromosome"/>
</dbReference>
<dbReference type="Pfam" id="PF13490">
    <property type="entry name" value="zf-HC2"/>
    <property type="match status" value="1"/>
</dbReference>
<keyword evidence="3" id="KW-1185">Reference proteome</keyword>